<dbReference type="AlphaFoldDB" id="A0A3M6TSE9"/>
<evidence type="ECO:0000313" key="2">
    <source>
        <dbReference type="Proteomes" id="UP000275408"/>
    </source>
</evidence>
<sequence length="119" mass="13039">MACRQSISESLVKTFQQGFVLYKHSDDSSSSSSGSLELLSSAKVDCLNGEIHLAKAMFPEFFDEKTIEGQGAQRNCIKTSSCHTDIINCASGLETRQNTCKSGKAIEIWYINEYGLATT</sequence>
<comment type="caution">
    <text evidence="1">The sequence shown here is derived from an EMBL/GenBank/DDBJ whole genome shotgun (WGS) entry which is preliminary data.</text>
</comment>
<protein>
    <submittedName>
        <fullName evidence="1">Uncharacterized protein</fullName>
    </submittedName>
</protein>
<reference evidence="1 2" key="1">
    <citation type="journal article" date="2018" name="Sci. Rep.">
        <title>Comparative analysis of the Pocillopora damicornis genome highlights role of immune system in coral evolution.</title>
        <authorList>
            <person name="Cunning R."/>
            <person name="Bay R.A."/>
            <person name="Gillette P."/>
            <person name="Baker A.C."/>
            <person name="Traylor-Knowles N."/>
        </authorList>
    </citation>
    <scope>NUCLEOTIDE SEQUENCE [LARGE SCALE GENOMIC DNA]</scope>
    <source>
        <strain evidence="1">RSMAS</strain>
        <tissue evidence="1">Whole animal</tissue>
    </source>
</reference>
<keyword evidence="2" id="KW-1185">Reference proteome</keyword>
<organism evidence="1 2">
    <name type="scientific">Pocillopora damicornis</name>
    <name type="common">Cauliflower coral</name>
    <name type="synonym">Millepora damicornis</name>
    <dbReference type="NCBI Taxonomy" id="46731"/>
    <lineage>
        <taxon>Eukaryota</taxon>
        <taxon>Metazoa</taxon>
        <taxon>Cnidaria</taxon>
        <taxon>Anthozoa</taxon>
        <taxon>Hexacorallia</taxon>
        <taxon>Scleractinia</taxon>
        <taxon>Astrocoeniina</taxon>
        <taxon>Pocilloporidae</taxon>
        <taxon>Pocillopora</taxon>
    </lineage>
</organism>
<name>A0A3M6TSE9_POCDA</name>
<dbReference type="Proteomes" id="UP000275408">
    <property type="component" value="Unassembled WGS sequence"/>
</dbReference>
<gene>
    <name evidence="1" type="ORF">pdam_00002511</name>
</gene>
<evidence type="ECO:0000313" key="1">
    <source>
        <dbReference type="EMBL" id="RMX44174.1"/>
    </source>
</evidence>
<proteinExistence type="predicted"/>
<accession>A0A3M6TSE9</accession>
<dbReference type="EMBL" id="RCHS01003049">
    <property type="protein sequence ID" value="RMX44174.1"/>
    <property type="molecule type" value="Genomic_DNA"/>
</dbReference>